<protein>
    <submittedName>
        <fullName evidence="1">Uncharacterized protein</fullName>
    </submittedName>
</protein>
<dbReference type="AlphaFoldDB" id="A0A4C1YTY9"/>
<proteinExistence type="predicted"/>
<gene>
    <name evidence="1" type="ORF">EVAR_54042_1</name>
</gene>
<comment type="caution">
    <text evidence="1">The sequence shown here is derived from an EMBL/GenBank/DDBJ whole genome shotgun (WGS) entry which is preliminary data.</text>
</comment>
<reference evidence="1 2" key="1">
    <citation type="journal article" date="2019" name="Commun. Biol.">
        <title>The bagworm genome reveals a unique fibroin gene that provides high tensile strength.</title>
        <authorList>
            <person name="Kono N."/>
            <person name="Nakamura H."/>
            <person name="Ohtoshi R."/>
            <person name="Tomita M."/>
            <person name="Numata K."/>
            <person name="Arakawa K."/>
        </authorList>
    </citation>
    <scope>NUCLEOTIDE SEQUENCE [LARGE SCALE GENOMIC DNA]</scope>
</reference>
<sequence>MSSRSHYFLPRGDGLHRRFRQTTTIRRNKPSLTRCSTTRFHTLLRPSELHIRYVYQTENIIKKKLCVESLRAKEVKLRNVEMKIGRATFGNRRGGRGAGGAHARPTYVAAAAPDRLIYSHLNEYETFGGVQQSVTEKFTGTYLQTAAVTGTA</sequence>
<dbReference type="EMBL" id="BGZK01001351">
    <property type="protein sequence ID" value="GBP77877.1"/>
    <property type="molecule type" value="Genomic_DNA"/>
</dbReference>
<dbReference type="Proteomes" id="UP000299102">
    <property type="component" value="Unassembled WGS sequence"/>
</dbReference>
<keyword evidence="2" id="KW-1185">Reference proteome</keyword>
<name>A0A4C1YTY9_EUMVA</name>
<accession>A0A4C1YTY9</accession>
<evidence type="ECO:0000313" key="2">
    <source>
        <dbReference type="Proteomes" id="UP000299102"/>
    </source>
</evidence>
<organism evidence="1 2">
    <name type="scientific">Eumeta variegata</name>
    <name type="common">Bagworm moth</name>
    <name type="synonym">Eumeta japonica</name>
    <dbReference type="NCBI Taxonomy" id="151549"/>
    <lineage>
        <taxon>Eukaryota</taxon>
        <taxon>Metazoa</taxon>
        <taxon>Ecdysozoa</taxon>
        <taxon>Arthropoda</taxon>
        <taxon>Hexapoda</taxon>
        <taxon>Insecta</taxon>
        <taxon>Pterygota</taxon>
        <taxon>Neoptera</taxon>
        <taxon>Endopterygota</taxon>
        <taxon>Lepidoptera</taxon>
        <taxon>Glossata</taxon>
        <taxon>Ditrysia</taxon>
        <taxon>Tineoidea</taxon>
        <taxon>Psychidae</taxon>
        <taxon>Oiketicinae</taxon>
        <taxon>Eumeta</taxon>
    </lineage>
</organism>
<evidence type="ECO:0000313" key="1">
    <source>
        <dbReference type="EMBL" id="GBP77877.1"/>
    </source>
</evidence>